<organism evidence="2 3">
    <name type="scientific">Toxoplasma gondii FOU</name>
    <dbReference type="NCBI Taxonomy" id="943167"/>
    <lineage>
        <taxon>Eukaryota</taxon>
        <taxon>Sar</taxon>
        <taxon>Alveolata</taxon>
        <taxon>Apicomplexa</taxon>
        <taxon>Conoidasida</taxon>
        <taxon>Coccidia</taxon>
        <taxon>Eucoccidiorida</taxon>
        <taxon>Eimeriorina</taxon>
        <taxon>Sarcocystidae</taxon>
        <taxon>Toxoplasma</taxon>
    </lineage>
</organism>
<comment type="caution">
    <text evidence="2">The sequence shown here is derived from an EMBL/GenBank/DDBJ whole genome shotgun (WGS) entry which is preliminary data.</text>
</comment>
<accession>A0A086LE52</accession>
<evidence type="ECO:0000313" key="3">
    <source>
        <dbReference type="Proteomes" id="UP000028838"/>
    </source>
</evidence>
<evidence type="ECO:0000313" key="2">
    <source>
        <dbReference type="EMBL" id="KFG54920.1"/>
    </source>
</evidence>
<proteinExistence type="predicted"/>
<dbReference type="VEuPathDB" id="ToxoDB:TGFOU_213600B"/>
<feature type="region of interest" description="Disordered" evidence="1">
    <location>
        <begin position="88"/>
        <end position="119"/>
    </location>
</feature>
<dbReference type="Proteomes" id="UP000028838">
    <property type="component" value="Unassembled WGS sequence"/>
</dbReference>
<feature type="non-terminal residue" evidence="2">
    <location>
        <position position="1"/>
    </location>
</feature>
<feature type="compositionally biased region" description="Basic residues" evidence="1">
    <location>
        <begin position="93"/>
        <end position="105"/>
    </location>
</feature>
<dbReference type="AlphaFoldDB" id="A0A086LE52"/>
<sequence length="119" mass="14059">RSALTSEESEAFPPRYLVRLAWSYARLRVRDVPLFAAFSRQLSEAVDELEYEELKVVKHVFEALEFWDRRLLGAVDELLRQLHELGPDESLHRPRTKPWKNRPRRVTLADPVVPSRKRP</sequence>
<reference evidence="2 3" key="1">
    <citation type="submission" date="2014-07" db="EMBL/GenBank/DDBJ databases">
        <authorList>
            <person name="Sibley D."/>
            <person name="Venepally P."/>
            <person name="Karamycheva S."/>
            <person name="Hadjithomas M."/>
            <person name="Khan A."/>
            <person name="Brunk B."/>
            <person name="Roos D."/>
            <person name="Caler E."/>
            <person name="Lorenzi H."/>
        </authorList>
    </citation>
    <scope>NUCLEOTIDE SEQUENCE [LARGE SCALE GENOMIC DNA]</scope>
    <source>
        <strain evidence="2 3">FOU</strain>
    </source>
</reference>
<dbReference type="EMBL" id="AEYH02000431">
    <property type="protein sequence ID" value="KFG54920.1"/>
    <property type="molecule type" value="Genomic_DNA"/>
</dbReference>
<protein>
    <submittedName>
        <fullName evidence="2">Uncharacterized protein</fullName>
    </submittedName>
</protein>
<name>A0A086LE52_TOXGO</name>
<evidence type="ECO:0000256" key="1">
    <source>
        <dbReference type="SAM" id="MobiDB-lite"/>
    </source>
</evidence>
<gene>
    <name evidence="2" type="ORF">TGFOU_213600B</name>
</gene>